<keyword evidence="3" id="KW-1185">Reference proteome</keyword>
<protein>
    <submittedName>
        <fullName evidence="2">Uncharacterized protein</fullName>
    </submittedName>
</protein>
<accession>A0A1I2IF28</accession>
<evidence type="ECO:0000313" key="3">
    <source>
        <dbReference type="Proteomes" id="UP000199323"/>
    </source>
</evidence>
<proteinExistence type="predicted"/>
<feature type="region of interest" description="Disordered" evidence="1">
    <location>
        <begin position="1"/>
        <end position="40"/>
    </location>
</feature>
<dbReference type="AlphaFoldDB" id="A0A1I2IF28"/>
<sequence length="122" mass="13116">MNDRAERADSAERERDAPAAGGRDPGGDPFDQPAPTGEEKAACWSVRHRAQGMSHHEVKAALTRARELAADGTDESAAAAAEEWERIADLMVDHAGRYDIDIDPFVQGELAGESHAPGRGRK</sequence>
<feature type="compositionally biased region" description="Basic and acidic residues" evidence="1">
    <location>
        <begin position="1"/>
        <end position="17"/>
    </location>
</feature>
<evidence type="ECO:0000256" key="1">
    <source>
        <dbReference type="SAM" id="MobiDB-lite"/>
    </source>
</evidence>
<evidence type="ECO:0000313" key="2">
    <source>
        <dbReference type="EMBL" id="SFF40949.1"/>
    </source>
</evidence>
<gene>
    <name evidence="2" type="ORF">SAMN05216251_113147</name>
</gene>
<organism evidence="2 3">
    <name type="scientific">Actinacidiphila alni</name>
    <dbReference type="NCBI Taxonomy" id="380248"/>
    <lineage>
        <taxon>Bacteria</taxon>
        <taxon>Bacillati</taxon>
        <taxon>Actinomycetota</taxon>
        <taxon>Actinomycetes</taxon>
        <taxon>Kitasatosporales</taxon>
        <taxon>Streptomycetaceae</taxon>
        <taxon>Actinacidiphila</taxon>
    </lineage>
</organism>
<name>A0A1I2IF28_9ACTN</name>
<dbReference type="EMBL" id="FONG01000013">
    <property type="protein sequence ID" value="SFF40949.1"/>
    <property type="molecule type" value="Genomic_DNA"/>
</dbReference>
<dbReference type="RefSeq" id="WP_093715397.1">
    <property type="nucleotide sequence ID" value="NZ_FONG01000013.1"/>
</dbReference>
<dbReference type="Proteomes" id="UP000199323">
    <property type="component" value="Unassembled WGS sequence"/>
</dbReference>
<reference evidence="2 3" key="1">
    <citation type="submission" date="2016-10" db="EMBL/GenBank/DDBJ databases">
        <authorList>
            <person name="de Groot N.N."/>
        </authorList>
    </citation>
    <scope>NUCLEOTIDE SEQUENCE [LARGE SCALE GENOMIC DNA]</scope>
    <source>
        <strain evidence="2 3">CGMCC 4.3510</strain>
    </source>
</reference>